<dbReference type="Proteomes" id="UP000789405">
    <property type="component" value="Unassembled WGS sequence"/>
</dbReference>
<gene>
    <name evidence="1" type="ORF">DERYTH_LOCUS9128</name>
</gene>
<sequence>MQLTLWGRDEEIMRQIKGKSFQKFIYMNKEDCESQLASHISYMLNEVIPWRSNLESTAKDYYCLDFIYQIRGALVLKEEKKIDKENLGLALEDLENKFSRINPASLSEDFSSTSAELDAGFLDAFWNLCISSTYLNEFNFVSPLGTCLRTPSIGISRI</sequence>
<reference evidence="1" key="1">
    <citation type="submission" date="2021-06" db="EMBL/GenBank/DDBJ databases">
        <authorList>
            <person name="Kallberg Y."/>
            <person name="Tangrot J."/>
            <person name="Rosling A."/>
        </authorList>
    </citation>
    <scope>NUCLEOTIDE SEQUENCE</scope>
    <source>
        <strain evidence="1">MA453B</strain>
    </source>
</reference>
<dbReference type="AlphaFoldDB" id="A0A9N9GW03"/>
<proteinExistence type="predicted"/>
<name>A0A9N9GW03_9GLOM</name>
<protein>
    <submittedName>
        <fullName evidence="1">10528_t:CDS:1</fullName>
    </submittedName>
</protein>
<comment type="caution">
    <text evidence="1">The sequence shown here is derived from an EMBL/GenBank/DDBJ whole genome shotgun (WGS) entry which is preliminary data.</text>
</comment>
<evidence type="ECO:0000313" key="1">
    <source>
        <dbReference type="EMBL" id="CAG8630626.1"/>
    </source>
</evidence>
<keyword evidence="2" id="KW-1185">Reference proteome</keyword>
<accession>A0A9N9GW03</accession>
<organism evidence="1 2">
    <name type="scientific">Dentiscutata erythropus</name>
    <dbReference type="NCBI Taxonomy" id="1348616"/>
    <lineage>
        <taxon>Eukaryota</taxon>
        <taxon>Fungi</taxon>
        <taxon>Fungi incertae sedis</taxon>
        <taxon>Mucoromycota</taxon>
        <taxon>Glomeromycotina</taxon>
        <taxon>Glomeromycetes</taxon>
        <taxon>Diversisporales</taxon>
        <taxon>Gigasporaceae</taxon>
        <taxon>Dentiscutata</taxon>
    </lineage>
</organism>
<evidence type="ECO:0000313" key="2">
    <source>
        <dbReference type="Proteomes" id="UP000789405"/>
    </source>
</evidence>
<dbReference type="EMBL" id="CAJVPY010004892">
    <property type="protein sequence ID" value="CAG8630626.1"/>
    <property type="molecule type" value="Genomic_DNA"/>
</dbReference>